<gene>
    <name evidence="2" type="ORF">GGR02_001135</name>
</gene>
<dbReference type="Proteomes" id="UP000559598">
    <property type="component" value="Unassembled WGS sequence"/>
</dbReference>
<keyword evidence="1" id="KW-0812">Transmembrane</keyword>
<reference evidence="2 3" key="1">
    <citation type="submission" date="2020-08" db="EMBL/GenBank/DDBJ databases">
        <title>Genomic Encyclopedia of Type Strains, Phase IV (KMG-IV): sequencing the most valuable type-strain genomes for metagenomic binning, comparative biology and taxonomic classification.</title>
        <authorList>
            <person name="Goeker M."/>
        </authorList>
    </citation>
    <scope>NUCLEOTIDE SEQUENCE [LARGE SCALE GENOMIC DNA]</scope>
    <source>
        <strain evidence="2 3">DSM 17075</strain>
    </source>
</reference>
<dbReference type="AlphaFoldDB" id="A0A840DNX5"/>
<keyword evidence="1" id="KW-0472">Membrane</keyword>
<accession>A0A840DNX5</accession>
<dbReference type="EMBL" id="JACIDE010000006">
    <property type="protein sequence ID" value="MBB4073373.1"/>
    <property type="molecule type" value="Genomic_DNA"/>
</dbReference>
<keyword evidence="1" id="KW-1133">Transmembrane helix</keyword>
<protein>
    <submittedName>
        <fullName evidence="2">Pilus assembly protein Flp/PilA</fullName>
    </submittedName>
</protein>
<proteinExistence type="predicted"/>
<feature type="transmembrane region" description="Helical" evidence="1">
    <location>
        <begin position="20"/>
        <end position="37"/>
    </location>
</feature>
<name>A0A840DNX5_9BACL</name>
<comment type="caution">
    <text evidence="2">The sequence shown here is derived from an EMBL/GenBank/DDBJ whole genome shotgun (WGS) entry which is preliminary data.</text>
</comment>
<keyword evidence="3" id="KW-1185">Reference proteome</keyword>
<organism evidence="2 3">
    <name type="scientific">Anoxybacteroides voinovskiense</name>
    <dbReference type="NCBI Taxonomy" id="230470"/>
    <lineage>
        <taxon>Bacteria</taxon>
        <taxon>Bacillati</taxon>
        <taxon>Bacillota</taxon>
        <taxon>Bacilli</taxon>
        <taxon>Bacillales</taxon>
        <taxon>Anoxybacillaceae</taxon>
        <taxon>Anoxybacteroides</taxon>
    </lineage>
</organism>
<sequence>MEKFKSFIIEEEGQGMTEYGLVLGIIAVAVVGALAALRGQIIAMFDNVVNAVTGRETGNGSTTGQ</sequence>
<evidence type="ECO:0000313" key="2">
    <source>
        <dbReference type="EMBL" id="MBB4073373.1"/>
    </source>
</evidence>
<evidence type="ECO:0000313" key="3">
    <source>
        <dbReference type="Proteomes" id="UP000559598"/>
    </source>
</evidence>
<evidence type="ECO:0000256" key="1">
    <source>
        <dbReference type="SAM" id="Phobius"/>
    </source>
</evidence>
<dbReference type="RefSeq" id="WP_183183735.1">
    <property type="nucleotide sequence ID" value="NZ_BMNP01000004.1"/>
</dbReference>